<proteinExistence type="predicted"/>
<name>A0A8H7EQM0_9FUNG</name>
<dbReference type="Proteomes" id="UP000605846">
    <property type="component" value="Unassembled WGS sequence"/>
</dbReference>
<evidence type="ECO:0000313" key="2">
    <source>
        <dbReference type="Proteomes" id="UP000605846"/>
    </source>
</evidence>
<accession>A0A8H7EQM0</accession>
<organism evidence="1 2">
    <name type="scientific">Apophysomyces ossiformis</name>
    <dbReference type="NCBI Taxonomy" id="679940"/>
    <lineage>
        <taxon>Eukaryota</taxon>
        <taxon>Fungi</taxon>
        <taxon>Fungi incertae sedis</taxon>
        <taxon>Mucoromycota</taxon>
        <taxon>Mucoromycotina</taxon>
        <taxon>Mucoromycetes</taxon>
        <taxon>Mucorales</taxon>
        <taxon>Mucorineae</taxon>
        <taxon>Mucoraceae</taxon>
        <taxon>Apophysomyces</taxon>
    </lineage>
</organism>
<sequence>MTDTPSDLCRELNELLDAFCSDAQQQFCVDQHVATQQHMQHIRDTIREAQGLIPTIGLVHGQHSATLRKSLTLTCTQMRNNYNACCEQRELRPMDENTTQQMIDEWQRIRQQLEIKNKEQAQMARLLSGTADLQTAWQRPRLVEPVLNSILSTYEFNPGIHVVTVNKQNYGQLGLKRKAAKTQQIVFECDRLTREEQMQQLAGICDQFAALFAQTARHNLAQIETQAHLSHPSTVTTQWKQLHDELFQKDDINHNNQESDRGSIDIIDDIPPIQPTTFRISSSNVESSLLWCPGNNVQNIPMPSFVPAPWQWNDLLKPRKPYRPSFFGIFKKRNQPNRFRFMLRNLFSSQPNIAKEAAAPFTTVSVAQLCQHFAFVGSQFYQDVFNCVKLIHNQNVYVLQEVDQGLTQSYRNLQLQSSKAVMERALAILEELSRIDERQSNDQASEKTRTPPPAQ</sequence>
<dbReference type="AlphaFoldDB" id="A0A8H7EQM0"/>
<keyword evidence="2" id="KW-1185">Reference proteome</keyword>
<protein>
    <submittedName>
        <fullName evidence="1">Uncharacterized protein</fullName>
    </submittedName>
</protein>
<evidence type="ECO:0000313" key="1">
    <source>
        <dbReference type="EMBL" id="KAF7726156.1"/>
    </source>
</evidence>
<comment type="caution">
    <text evidence="1">The sequence shown here is derived from an EMBL/GenBank/DDBJ whole genome shotgun (WGS) entry which is preliminary data.</text>
</comment>
<dbReference type="OrthoDB" id="2357632at2759"/>
<dbReference type="EMBL" id="JABAYA010000083">
    <property type="protein sequence ID" value="KAF7726156.1"/>
    <property type="molecule type" value="Genomic_DNA"/>
</dbReference>
<gene>
    <name evidence="1" type="ORF">EC973_009048</name>
</gene>
<reference evidence="1" key="1">
    <citation type="submission" date="2020-01" db="EMBL/GenBank/DDBJ databases">
        <title>Genome Sequencing of Three Apophysomyces-Like Fungal Strains Confirms a Novel Fungal Genus in the Mucoromycota with divergent Burkholderia-like Endosymbiotic Bacteria.</title>
        <authorList>
            <person name="Stajich J.E."/>
            <person name="Macias A.M."/>
            <person name="Carter-House D."/>
            <person name="Lovett B."/>
            <person name="Kasson L.R."/>
            <person name="Berry K."/>
            <person name="Grigoriev I."/>
            <person name="Chang Y."/>
            <person name="Spatafora J."/>
            <person name="Kasson M.T."/>
        </authorList>
    </citation>
    <scope>NUCLEOTIDE SEQUENCE</scope>
    <source>
        <strain evidence="1">NRRL A-21654</strain>
    </source>
</reference>